<dbReference type="GO" id="GO:0016887">
    <property type="term" value="F:ATP hydrolysis activity"/>
    <property type="evidence" value="ECO:0007669"/>
    <property type="project" value="InterPro"/>
</dbReference>
<evidence type="ECO:0000259" key="8">
    <source>
        <dbReference type="PROSITE" id="PS50893"/>
    </source>
</evidence>
<dbReference type="STRING" id="1249552.PS2015_2209"/>
<feature type="transmembrane region" description="Helical" evidence="7">
    <location>
        <begin position="305"/>
        <end position="325"/>
    </location>
</feature>
<dbReference type="OrthoDB" id="9782586at2"/>
<feature type="transmembrane region" description="Helical" evidence="7">
    <location>
        <begin position="204"/>
        <end position="225"/>
    </location>
</feature>
<feature type="transmembrane region" description="Helical" evidence="7">
    <location>
        <begin position="163"/>
        <end position="183"/>
    </location>
</feature>
<dbReference type="InterPro" id="IPR003593">
    <property type="entry name" value="AAA+_ATPase"/>
</dbReference>
<dbReference type="InterPro" id="IPR005074">
    <property type="entry name" value="Peptidase_C39"/>
</dbReference>
<dbReference type="RefSeq" id="WP_082628101.1">
    <property type="nucleotide sequence ID" value="NZ_CP013189.1"/>
</dbReference>
<proteinExistence type="predicted"/>
<dbReference type="AlphaFoldDB" id="A0A0S2KES0"/>
<dbReference type="GO" id="GO:0006508">
    <property type="term" value="P:proteolysis"/>
    <property type="evidence" value="ECO:0007669"/>
    <property type="project" value="InterPro"/>
</dbReference>
<accession>A0A0S2KES0</accession>
<dbReference type="SUPFAM" id="SSF52540">
    <property type="entry name" value="P-loop containing nucleoside triphosphate hydrolases"/>
    <property type="match status" value="1"/>
</dbReference>
<evidence type="ECO:0000256" key="7">
    <source>
        <dbReference type="SAM" id="Phobius"/>
    </source>
</evidence>
<dbReference type="Gene3D" id="3.90.70.10">
    <property type="entry name" value="Cysteine proteinases"/>
    <property type="match status" value="1"/>
</dbReference>
<dbReference type="PROSITE" id="PS50929">
    <property type="entry name" value="ABC_TM1F"/>
    <property type="match status" value="1"/>
</dbReference>
<feature type="transmembrane region" description="Helical" evidence="7">
    <location>
        <begin position="278"/>
        <end position="299"/>
    </location>
</feature>
<organism evidence="11 12">
    <name type="scientific">Pseudohongiella spirulinae</name>
    <dbReference type="NCBI Taxonomy" id="1249552"/>
    <lineage>
        <taxon>Bacteria</taxon>
        <taxon>Pseudomonadati</taxon>
        <taxon>Pseudomonadota</taxon>
        <taxon>Gammaproteobacteria</taxon>
        <taxon>Pseudomonadales</taxon>
        <taxon>Pseudohongiellaceae</taxon>
        <taxon>Pseudohongiella</taxon>
    </lineage>
</organism>
<feature type="domain" description="ABC transporter" evidence="8">
    <location>
        <begin position="484"/>
        <end position="691"/>
    </location>
</feature>
<dbReference type="SMART" id="SM00382">
    <property type="entry name" value="AAA"/>
    <property type="match status" value="1"/>
</dbReference>
<dbReference type="Pfam" id="PF00664">
    <property type="entry name" value="ABC_membrane"/>
    <property type="match status" value="1"/>
</dbReference>
<dbReference type="GO" id="GO:0140359">
    <property type="term" value="F:ABC-type transporter activity"/>
    <property type="evidence" value="ECO:0007669"/>
    <property type="project" value="InterPro"/>
</dbReference>
<evidence type="ECO:0000313" key="11">
    <source>
        <dbReference type="EMBL" id="ALO46844.1"/>
    </source>
</evidence>
<dbReference type="InterPro" id="IPR027417">
    <property type="entry name" value="P-loop_NTPase"/>
</dbReference>
<feature type="domain" description="ABC transmembrane type-1" evidence="9">
    <location>
        <begin position="171"/>
        <end position="450"/>
    </location>
</feature>
<dbReference type="PROSITE" id="PS50893">
    <property type="entry name" value="ABC_TRANSPORTER_2"/>
    <property type="match status" value="1"/>
</dbReference>
<evidence type="ECO:0000256" key="1">
    <source>
        <dbReference type="ARBA" id="ARBA00004651"/>
    </source>
</evidence>
<dbReference type="Gene3D" id="3.40.50.300">
    <property type="entry name" value="P-loop containing nucleotide triphosphate hydrolases"/>
    <property type="match status" value="1"/>
</dbReference>
<evidence type="ECO:0000256" key="2">
    <source>
        <dbReference type="ARBA" id="ARBA00022692"/>
    </source>
</evidence>
<reference evidence="11 12" key="1">
    <citation type="submission" date="2015-11" db="EMBL/GenBank/DDBJ databases">
        <authorList>
            <person name="Zhang Y."/>
            <person name="Guo Z."/>
        </authorList>
    </citation>
    <scope>NUCLEOTIDE SEQUENCE [LARGE SCALE GENOMIC DNA]</scope>
    <source>
        <strain evidence="11 12">KCTC 32221</strain>
    </source>
</reference>
<dbReference type="SUPFAM" id="SSF90123">
    <property type="entry name" value="ABC transporter transmembrane region"/>
    <property type="match status" value="1"/>
</dbReference>
<dbReference type="Proteomes" id="UP000065641">
    <property type="component" value="Chromosome"/>
</dbReference>
<dbReference type="CDD" id="cd18567">
    <property type="entry name" value="ABC_6TM_CvaB_RaxB_like"/>
    <property type="match status" value="1"/>
</dbReference>
<dbReference type="InterPro" id="IPR003439">
    <property type="entry name" value="ABC_transporter-like_ATP-bd"/>
</dbReference>
<comment type="subcellular location">
    <subcellularLocation>
        <location evidence="1">Cell membrane</location>
        <topology evidence="1">Multi-pass membrane protein</topology>
    </subcellularLocation>
</comment>
<gene>
    <name evidence="11" type="ORF">PS2015_2209</name>
</gene>
<evidence type="ECO:0000256" key="4">
    <source>
        <dbReference type="ARBA" id="ARBA00022840"/>
    </source>
</evidence>
<dbReference type="Gene3D" id="1.20.1560.10">
    <property type="entry name" value="ABC transporter type 1, transmembrane domain"/>
    <property type="match status" value="1"/>
</dbReference>
<dbReference type="CDD" id="cd02419">
    <property type="entry name" value="Peptidase_C39C"/>
    <property type="match status" value="1"/>
</dbReference>
<evidence type="ECO:0000259" key="10">
    <source>
        <dbReference type="PROSITE" id="PS50990"/>
    </source>
</evidence>
<keyword evidence="3" id="KW-0547">Nucleotide-binding</keyword>
<dbReference type="GO" id="GO:0005886">
    <property type="term" value="C:plasma membrane"/>
    <property type="evidence" value="ECO:0007669"/>
    <property type="project" value="UniProtKB-SubCell"/>
</dbReference>
<evidence type="ECO:0000256" key="3">
    <source>
        <dbReference type="ARBA" id="ARBA00022741"/>
    </source>
</evidence>
<dbReference type="GO" id="GO:0034040">
    <property type="term" value="F:ATPase-coupled lipid transmembrane transporter activity"/>
    <property type="evidence" value="ECO:0007669"/>
    <property type="project" value="TreeGrafter"/>
</dbReference>
<evidence type="ECO:0000259" key="9">
    <source>
        <dbReference type="PROSITE" id="PS50929"/>
    </source>
</evidence>
<sequence>MTFFDLFGNSRGLPLILQAERSECGLACLAMISSCFGKHTDLNSLRQHHPVSAAGASLAELMAISAALEMSARPLKIDMPDLANLQLPVILHWDMNHFVVLKKVSSKAIVIHDPAVGIRSYTMEEASRHVTGIALELTPAADFTPGTETRRSRLTDLFRRYPGFYAAVSQLFLLSLLLQLASIGSAFYMQMVIDEGLSRQDRDILGILALAFFLLGLSSVAMTYARSQVQLYFSNQLGFQMAGNVFSHLLGLPVDYFERRHVGDVVSRFGSIREIRRILTEDLITVVLDGVLAMITLAVMFYFNALLAGIVLLFVIATAILKLVFIPKIKSLQEQVLVAEAKTSSGLMENMRAIEIIKFYCREVPRLASWRNLYASQINSQVSLSRFSINIEAVYGVLGAAENILVIYLAALLVIDGHITLGFLTAFVALKGNFTASIRSFIDKLVQIRLVRLQLERVSDITCSEKEVARLQLPTLRRQISGSLEIKGVSYTYPGSGSPVLNNVSLTIDAGQIVGVVGRSGSGKSTLLKIMAGLIKPDQGSVLVDGVDIREFGVRQFRDSCSGVLQTDQLLSGSIMDNITLFDEPVDHKRLELAAKQARIEDFIRSLPMTYNSLVGDMGSIMSAGQKQRILLARTFYKRARIMFLDEATANLDLAVEKELVSEIAGMGISVVMVSHREAPLAIADKIIRFP</sequence>
<dbReference type="InterPro" id="IPR033838">
    <property type="entry name" value="CvaB_peptidase"/>
</dbReference>
<evidence type="ECO:0000256" key="5">
    <source>
        <dbReference type="ARBA" id="ARBA00022989"/>
    </source>
</evidence>
<keyword evidence="12" id="KW-1185">Reference proteome</keyword>
<dbReference type="PROSITE" id="PS50990">
    <property type="entry name" value="PEPTIDASE_C39"/>
    <property type="match status" value="1"/>
</dbReference>
<dbReference type="PATRIC" id="fig|1249552.3.peg.2222"/>
<keyword evidence="6 7" id="KW-0472">Membrane</keyword>
<keyword evidence="5 7" id="KW-1133">Transmembrane helix</keyword>
<evidence type="ECO:0000256" key="6">
    <source>
        <dbReference type="ARBA" id="ARBA00023136"/>
    </source>
</evidence>
<keyword evidence="2 7" id="KW-0812">Transmembrane</keyword>
<dbReference type="EMBL" id="CP013189">
    <property type="protein sequence ID" value="ALO46844.1"/>
    <property type="molecule type" value="Genomic_DNA"/>
</dbReference>
<dbReference type="InterPro" id="IPR017871">
    <property type="entry name" value="ABC_transporter-like_CS"/>
</dbReference>
<evidence type="ECO:0000313" key="12">
    <source>
        <dbReference type="Proteomes" id="UP000065641"/>
    </source>
</evidence>
<feature type="domain" description="Peptidase C39" evidence="10">
    <location>
        <begin position="18"/>
        <end position="137"/>
    </location>
</feature>
<dbReference type="PROSITE" id="PS00211">
    <property type="entry name" value="ABC_TRANSPORTER_1"/>
    <property type="match status" value="1"/>
</dbReference>
<dbReference type="Pfam" id="PF03412">
    <property type="entry name" value="Peptidase_C39"/>
    <property type="match status" value="1"/>
</dbReference>
<dbReference type="Pfam" id="PF00005">
    <property type="entry name" value="ABC_tran"/>
    <property type="match status" value="1"/>
</dbReference>
<dbReference type="KEGG" id="pspi:PS2015_2209"/>
<dbReference type="PANTHER" id="PTHR24221">
    <property type="entry name" value="ATP-BINDING CASSETTE SUB-FAMILY B"/>
    <property type="match status" value="1"/>
</dbReference>
<protein>
    <submittedName>
        <fullName evidence="11">Toxin secretion ABC transporter ATP-binding subunit/permease</fullName>
    </submittedName>
</protein>
<dbReference type="GO" id="GO:0005524">
    <property type="term" value="F:ATP binding"/>
    <property type="evidence" value="ECO:0007669"/>
    <property type="project" value="UniProtKB-KW"/>
</dbReference>
<name>A0A0S2KES0_9GAMM</name>
<feature type="transmembrane region" description="Helical" evidence="7">
    <location>
        <begin position="393"/>
        <end position="415"/>
    </location>
</feature>
<dbReference type="InterPro" id="IPR011527">
    <property type="entry name" value="ABC1_TM_dom"/>
</dbReference>
<dbReference type="InterPro" id="IPR036640">
    <property type="entry name" value="ABC1_TM_sf"/>
</dbReference>
<dbReference type="PANTHER" id="PTHR24221:SF606">
    <property type="entry name" value="COLICIN V SECRETION-PROCESSING ATP-BINDING PROTEIN"/>
    <property type="match status" value="1"/>
</dbReference>
<dbReference type="GO" id="GO:0008234">
    <property type="term" value="F:cysteine-type peptidase activity"/>
    <property type="evidence" value="ECO:0007669"/>
    <property type="project" value="InterPro"/>
</dbReference>
<keyword evidence="4 11" id="KW-0067">ATP-binding</keyword>
<dbReference type="InterPro" id="IPR039421">
    <property type="entry name" value="Type_1_exporter"/>
</dbReference>